<dbReference type="SUPFAM" id="SSF51735">
    <property type="entry name" value="NAD(P)-binding Rossmann-fold domains"/>
    <property type="match status" value="1"/>
</dbReference>
<dbReference type="Proteomes" id="UP000185544">
    <property type="component" value="Chromosome"/>
</dbReference>
<organism evidence="1 2">
    <name type="scientific">Pajaroellobacter abortibovis</name>
    <dbReference type="NCBI Taxonomy" id="1882918"/>
    <lineage>
        <taxon>Bacteria</taxon>
        <taxon>Pseudomonadati</taxon>
        <taxon>Myxococcota</taxon>
        <taxon>Polyangia</taxon>
        <taxon>Polyangiales</taxon>
        <taxon>Polyangiaceae</taxon>
    </lineage>
</organism>
<protein>
    <submittedName>
        <fullName evidence="1">Uncharacterized protein</fullName>
    </submittedName>
</protein>
<evidence type="ECO:0000313" key="1">
    <source>
        <dbReference type="EMBL" id="APR99997.1"/>
    </source>
</evidence>
<keyword evidence="2" id="KW-1185">Reference proteome</keyword>
<reference evidence="1 2" key="1">
    <citation type="submission" date="2016-08" db="EMBL/GenBank/DDBJ databases">
        <title>Identification and validation of antigenic proteins from Pajaroellobacter abortibovis using de-novo genome sequence assembly and reverse vaccinology.</title>
        <authorList>
            <person name="Welly B.T."/>
            <person name="Miller M.R."/>
            <person name="Stott J.L."/>
            <person name="Blanchard M.T."/>
            <person name="Islas-Trejo A.D."/>
            <person name="O'Rourke S.M."/>
            <person name="Young A.E."/>
            <person name="Medrano J.F."/>
            <person name="Van Eenennaam A.L."/>
        </authorList>
    </citation>
    <scope>NUCLEOTIDE SEQUENCE [LARGE SCALE GENOMIC DNA]</scope>
    <source>
        <strain evidence="1 2">BTF92-0548A/99-0131</strain>
    </source>
</reference>
<dbReference type="OrthoDB" id="5491199at2"/>
<accession>A0A1L6MX59</accession>
<dbReference type="STRING" id="1882918.BCY86_04335"/>
<dbReference type="AlphaFoldDB" id="A0A1L6MX59"/>
<evidence type="ECO:0000313" key="2">
    <source>
        <dbReference type="Proteomes" id="UP000185544"/>
    </source>
</evidence>
<dbReference type="KEGG" id="pabo:BCY86_04335"/>
<gene>
    <name evidence="1" type="ORF">BCY86_04335</name>
</gene>
<dbReference type="Gene3D" id="3.40.50.720">
    <property type="entry name" value="NAD(P)-binding Rossmann-like Domain"/>
    <property type="match status" value="1"/>
</dbReference>
<name>A0A1L6MX59_9BACT</name>
<dbReference type="EMBL" id="CP016908">
    <property type="protein sequence ID" value="APR99997.1"/>
    <property type="molecule type" value="Genomic_DNA"/>
</dbReference>
<proteinExistence type="predicted"/>
<dbReference type="InterPro" id="IPR036291">
    <property type="entry name" value="NAD(P)-bd_dom_sf"/>
</dbReference>
<sequence>MARYLVTGASGFLGAHVVSLLVQRTVSFALTRFRHFFKTFPLDPGSFELVHYYWYADSTRARRVLH</sequence>
<dbReference type="RefSeq" id="WP_075276664.1">
    <property type="nucleotide sequence ID" value="NZ_CP016908.1"/>
</dbReference>